<evidence type="ECO:0000256" key="1">
    <source>
        <dbReference type="SAM" id="MobiDB-lite"/>
    </source>
</evidence>
<sequence length="142" mass="15634">MLFGVHNPSRPRPPLSSSSSSFPSSASTTPVTVPRLVDLLEKHLRVRALRRVVDMPSNGDVPFTHADVPFTHADVARACADVRLSQGTATSVSVVGRYLLSYALALHRRAAHERPENPETTWVRTNSMVPSGYGHPREKLDR</sequence>
<feature type="compositionally biased region" description="Low complexity" evidence="1">
    <location>
        <begin position="15"/>
        <end position="29"/>
    </location>
</feature>
<feature type="compositionally biased region" description="Polar residues" evidence="1">
    <location>
        <begin position="118"/>
        <end position="129"/>
    </location>
</feature>
<proteinExistence type="predicted"/>
<protein>
    <submittedName>
        <fullName evidence="2">Uncharacterized protein</fullName>
    </submittedName>
</protein>
<accession>A0A6V7Q2D1</accession>
<reference evidence="2" key="1">
    <citation type="submission" date="2020-07" db="EMBL/GenBank/DDBJ databases">
        <authorList>
            <person name="Lin J."/>
        </authorList>
    </citation>
    <scope>NUCLEOTIDE SEQUENCE</scope>
</reference>
<organism evidence="2">
    <name type="scientific">Ananas comosus var. bracteatus</name>
    <name type="common">red pineapple</name>
    <dbReference type="NCBI Taxonomy" id="296719"/>
    <lineage>
        <taxon>Eukaryota</taxon>
        <taxon>Viridiplantae</taxon>
        <taxon>Streptophyta</taxon>
        <taxon>Embryophyta</taxon>
        <taxon>Tracheophyta</taxon>
        <taxon>Spermatophyta</taxon>
        <taxon>Magnoliopsida</taxon>
        <taxon>Liliopsida</taxon>
        <taxon>Poales</taxon>
        <taxon>Bromeliaceae</taxon>
        <taxon>Bromelioideae</taxon>
        <taxon>Ananas</taxon>
    </lineage>
</organism>
<feature type="region of interest" description="Disordered" evidence="1">
    <location>
        <begin position="111"/>
        <end position="142"/>
    </location>
</feature>
<dbReference type="EMBL" id="LR862131">
    <property type="protein sequence ID" value="CAD1837193.1"/>
    <property type="molecule type" value="Genomic_DNA"/>
</dbReference>
<dbReference type="AlphaFoldDB" id="A0A6V7Q2D1"/>
<feature type="region of interest" description="Disordered" evidence="1">
    <location>
        <begin position="1"/>
        <end position="29"/>
    </location>
</feature>
<evidence type="ECO:0000313" key="2">
    <source>
        <dbReference type="EMBL" id="CAD1837193.1"/>
    </source>
</evidence>
<gene>
    <name evidence="2" type="ORF">CB5_LOCUS20404</name>
</gene>
<name>A0A6V7Q2D1_ANACO</name>